<feature type="region of interest" description="Disordered" evidence="1">
    <location>
        <begin position="521"/>
        <end position="557"/>
    </location>
</feature>
<reference evidence="3 4" key="1">
    <citation type="submission" date="2016-05" db="EMBL/GenBank/DDBJ databases">
        <title>Comparative analysis of secretome profiles of manganese(II)-oxidizing ascomycete fungi.</title>
        <authorList>
            <consortium name="DOE Joint Genome Institute"/>
            <person name="Zeiner C.A."/>
            <person name="Purvine S.O."/>
            <person name="Zink E.M."/>
            <person name="Wu S."/>
            <person name="Pasa-Tolic L."/>
            <person name="Chaput D.L."/>
            <person name="Haridas S."/>
            <person name="Grigoriev I.V."/>
            <person name="Santelli C.M."/>
            <person name="Hansel C.M."/>
        </authorList>
    </citation>
    <scope>NUCLEOTIDE SEQUENCE [LARGE SCALE GENOMIC DNA]</scope>
    <source>
        <strain evidence="3 4">AP3s5-JAC2a</strain>
    </source>
</reference>
<proteinExistence type="predicted"/>
<accession>A0A177D0H1</accession>
<dbReference type="AlphaFoldDB" id="A0A177D0H1"/>
<evidence type="ECO:0000313" key="4">
    <source>
        <dbReference type="Proteomes" id="UP000077069"/>
    </source>
</evidence>
<dbReference type="PROSITE" id="PS00028">
    <property type="entry name" value="ZINC_FINGER_C2H2_1"/>
    <property type="match status" value="1"/>
</dbReference>
<dbReference type="InterPro" id="IPR013087">
    <property type="entry name" value="Znf_C2H2_type"/>
</dbReference>
<dbReference type="InParanoid" id="A0A177D0H1"/>
<sequence length="557" mass="62666">MVLRVSCSSLNFSSHRRTDKNSPPICHSSTLQASQIDHLLLYSPPNDFISTLPELYRHSNIASKQRFVSSRTRSLRKSLRKIMSRFAQNSLPMCSPTASAAQAYVAEEYVYMDPAELPGDREPCELPADAISLGSDQQMCRHEGAEPYATPVEAVAWQRHLPLDQATGDLTNVGRMRNTSHISSHPLAPIDTFVDMARTSPVHMNAHYVSPNMDHHDYRATDIASTTLLRPPTTLSPSFETYPSISISPPSSIISGTTNYCIAKPATHGMQTANGPLQHNSGLQNSQYSMDSHDQYSYNHFMFHDNVMIADHAPLATAATRLHHRFSHNPEVSEQSPWLSNAQRNLSAYHGVQYGISDPNSEISPFAQRRLFASEQYIDGLSSHVPFDSYYDGPQSQRTTYNKSFYLDEALPAYEASSVPLRVEEQTARQSQATPRPYYRQSKVKRTAVTAARAIVNILPLSCIHCGELFTGKYQKANCLRHINLFHVDVDLSAAGIDDGKTCRTCLQHFRRPDARRKHEWKQHKTEDCRPHKRRIEKRGGEKRIYMPPMPDDGGNS</sequence>
<evidence type="ECO:0000256" key="1">
    <source>
        <dbReference type="SAM" id="MobiDB-lite"/>
    </source>
</evidence>
<dbReference type="RefSeq" id="XP_018043092.1">
    <property type="nucleotide sequence ID" value="XM_018185408.1"/>
</dbReference>
<gene>
    <name evidence="3" type="ORF">CC84DRAFT_157654</name>
</gene>
<dbReference type="Proteomes" id="UP000077069">
    <property type="component" value="Unassembled WGS sequence"/>
</dbReference>
<evidence type="ECO:0000313" key="3">
    <source>
        <dbReference type="EMBL" id="OAG12727.1"/>
    </source>
</evidence>
<protein>
    <recommendedName>
        <fullName evidence="2">C2H2-type domain-containing protein</fullName>
    </recommendedName>
</protein>
<dbReference type="GeneID" id="28768894"/>
<keyword evidence="4" id="KW-1185">Reference proteome</keyword>
<evidence type="ECO:0000259" key="2">
    <source>
        <dbReference type="PROSITE" id="PS00028"/>
    </source>
</evidence>
<dbReference type="OrthoDB" id="8922241at2759"/>
<name>A0A177D0H1_9PLEO</name>
<organism evidence="3 4">
    <name type="scientific">Paraphaeosphaeria sporulosa</name>
    <dbReference type="NCBI Taxonomy" id="1460663"/>
    <lineage>
        <taxon>Eukaryota</taxon>
        <taxon>Fungi</taxon>
        <taxon>Dikarya</taxon>
        <taxon>Ascomycota</taxon>
        <taxon>Pezizomycotina</taxon>
        <taxon>Dothideomycetes</taxon>
        <taxon>Pleosporomycetidae</taxon>
        <taxon>Pleosporales</taxon>
        <taxon>Massarineae</taxon>
        <taxon>Didymosphaeriaceae</taxon>
        <taxon>Paraphaeosphaeria</taxon>
    </lineage>
</organism>
<dbReference type="EMBL" id="KV441548">
    <property type="protein sequence ID" value="OAG12727.1"/>
    <property type="molecule type" value="Genomic_DNA"/>
</dbReference>
<feature type="domain" description="C2H2-type" evidence="2">
    <location>
        <begin position="503"/>
        <end position="524"/>
    </location>
</feature>